<evidence type="ECO:0000313" key="3">
    <source>
        <dbReference type="EMBL" id="MFC4632946.1"/>
    </source>
</evidence>
<feature type="domain" description="PASTA" evidence="2">
    <location>
        <begin position="40"/>
        <end position="108"/>
    </location>
</feature>
<dbReference type="InterPro" id="IPR005543">
    <property type="entry name" value="PASTA_dom"/>
</dbReference>
<dbReference type="Proteomes" id="UP001596043">
    <property type="component" value="Unassembled WGS sequence"/>
</dbReference>
<accession>A0ABV9HTL2</accession>
<protein>
    <submittedName>
        <fullName evidence="3">PASTA domain-containing protein</fullName>
    </submittedName>
</protein>
<keyword evidence="1" id="KW-1133">Transmembrane helix</keyword>
<evidence type="ECO:0000259" key="2">
    <source>
        <dbReference type="PROSITE" id="PS51178"/>
    </source>
</evidence>
<sequence>MNIFRFLFSKTFVKQLGLALLILVAFVFIVKWWLGNTTNHDQRIAVPDLKGMTLDVVDQELSNANLRVFILDSSNYNPDYPKYSVIEQNPAAGKFVKENRKIYLVLNPSGYRKVKIPNVISKTRRQAEPTLNALGFKIGKITYIDHIGEDELREMYHKGKRLQPGDLLEKTATIDLVLGNGKGNYRDALGGDTDAQNNDTDGGN</sequence>
<gene>
    <name evidence="3" type="ORF">ACFO3O_03450</name>
</gene>
<dbReference type="SUPFAM" id="SSF54184">
    <property type="entry name" value="Penicillin-binding protein 2x (pbp-2x), c-terminal domain"/>
    <property type="match status" value="1"/>
</dbReference>
<dbReference type="Gene3D" id="3.30.10.20">
    <property type="match status" value="2"/>
</dbReference>
<evidence type="ECO:0000313" key="4">
    <source>
        <dbReference type="Proteomes" id="UP001596043"/>
    </source>
</evidence>
<name>A0ABV9HTL2_9FLAO</name>
<keyword evidence="4" id="KW-1185">Reference proteome</keyword>
<comment type="caution">
    <text evidence="3">The sequence shown here is derived from an EMBL/GenBank/DDBJ whole genome shotgun (WGS) entry which is preliminary data.</text>
</comment>
<dbReference type="RefSeq" id="WP_379977104.1">
    <property type="nucleotide sequence ID" value="NZ_JBHSFV010000001.1"/>
</dbReference>
<dbReference type="EMBL" id="JBHSFV010000001">
    <property type="protein sequence ID" value="MFC4632946.1"/>
    <property type="molecule type" value="Genomic_DNA"/>
</dbReference>
<organism evidence="3 4">
    <name type="scientific">Dokdonia ponticola</name>
    <dbReference type="NCBI Taxonomy" id="2041041"/>
    <lineage>
        <taxon>Bacteria</taxon>
        <taxon>Pseudomonadati</taxon>
        <taxon>Bacteroidota</taxon>
        <taxon>Flavobacteriia</taxon>
        <taxon>Flavobacteriales</taxon>
        <taxon>Flavobacteriaceae</taxon>
        <taxon>Dokdonia</taxon>
    </lineage>
</organism>
<evidence type="ECO:0000256" key="1">
    <source>
        <dbReference type="SAM" id="Phobius"/>
    </source>
</evidence>
<reference evidence="4" key="1">
    <citation type="journal article" date="2019" name="Int. J. Syst. Evol. Microbiol.">
        <title>The Global Catalogue of Microorganisms (GCM) 10K type strain sequencing project: providing services to taxonomists for standard genome sequencing and annotation.</title>
        <authorList>
            <consortium name="The Broad Institute Genomics Platform"/>
            <consortium name="The Broad Institute Genome Sequencing Center for Infectious Disease"/>
            <person name="Wu L."/>
            <person name="Ma J."/>
        </authorList>
    </citation>
    <scope>NUCLEOTIDE SEQUENCE [LARGE SCALE GENOMIC DNA]</scope>
    <source>
        <strain evidence="4">YJ-61-S</strain>
    </source>
</reference>
<keyword evidence="1" id="KW-0472">Membrane</keyword>
<proteinExistence type="predicted"/>
<dbReference type="SMART" id="SM00740">
    <property type="entry name" value="PASTA"/>
    <property type="match status" value="2"/>
</dbReference>
<keyword evidence="1" id="KW-0812">Transmembrane</keyword>
<dbReference type="Pfam" id="PF03793">
    <property type="entry name" value="PASTA"/>
    <property type="match status" value="1"/>
</dbReference>
<dbReference type="CDD" id="cd06577">
    <property type="entry name" value="PASTA_pknB"/>
    <property type="match status" value="2"/>
</dbReference>
<dbReference type="PROSITE" id="PS51178">
    <property type="entry name" value="PASTA"/>
    <property type="match status" value="1"/>
</dbReference>
<feature type="transmembrane region" description="Helical" evidence="1">
    <location>
        <begin position="12"/>
        <end position="34"/>
    </location>
</feature>